<sequence length="2063" mass="218716">MILFKKLTVLFVFFLNGLFSQVTVELLTNETKSYTSGNSSGVLNTYYHDYKLQYLYLASDLTAAGILPGATLSQMGIEIYESPSLNLKDFRIAYSTTSSNTLGSSFVSTTVVYNPTDYQISDFIPGSWKMFLLDVPIQWNGTDNLIIEFSIDGDQWLADGGVYNRSVTNRGIGGRKDHGVAYPFSGMPNFYLSHVPALKITHNGPGIVVEPGAGIFTTEAGASAMFSVKLNSAPTDDVTIGLSSNDLTEGAPDLTSLIFTPSNYATSQTVTVIPLDDLIDDDNVAYEIVTAPATSSDATYHGLNGDDITVINNDDDTAEISAVPLSGLTTNENGSTASFQVVLITEPTDIVTVDINSTNTNEGTISPTSLSFLTGNWNIPQTVTITGQDDNATDGNVSYWIKLKGDSNDSKYDNLSGPNVSVTNLDNDVPGISVSGTSGLSTTEGGGTANFTVILNTQPSANVSLTISTSDATEGSPSPGTLNFTTTNWNTAQTVTITGVDDNIDDGDVNYTLSGTTSSADTDYNSISMPNVSLSNSDDDSKGISVNTSGTLITSETGNSATFTVVLDSEPTHDVSIGITSNDNTEGVVSVRSFTFTNLNWNTAQTVEITGVDDHTVDGDITYAAITHAATSSDANYQNLNPTNVSVINTDDDVIGFEITPTTGLTSTEAGGTATFTVMMTSQPSESVSLNISSSDETEGTVPANSVTFSTTNFNTAQSVNITGVDDLIWDGNINYSIVLGPATSVDATYNGVDPPDLSVINYDDEVPGLILNPTSGLSTGEGGATDKFTVMLNFQPSNDVNVTVSCSDATECGASPSSLTFTSTNWNTTQTVNVSGDDDDVADGDVSYIVTTTTSSDDPNFNGVIQSISGTNSDDDIVGIIVSSLSDTVTSETGARSTFELVLESEPTSDVQIAIFSSDLTEAAVAPAVVIFSPNNWDQPRIVTVSGLDDEIIDPDEAYEVVIWPAVSTDASYNGIDPSNLSLTNIDDEVAGVRLTPQSGLSTTEMGGSDTLTVNLTAKPAANVNISITTDDESEGTVFPSSMTFTSSDWDTSQQVIVTGVDDNLGDGDIVYNIVVESSSADLAFNALSDVQSSVTNINDDPPGISINPVGGLETTETGETATFKVVLLSGPSDDVSFNLSTSNPDEGEISVSTLIFTTTNWSTEQTVTVSGIDDKIDDGEVNYTVVSGKSISSDPNYNDLTVADVELTNIDDDSTGFDLSAISDSITTEAGGSATFTVSLLSQPIVGVVVSITSSDTTEGVLVPESIVFTDKNWNTVHTATVTGFDDDIDDGDIDYTIKISSSSNDPTYSVLKDTSISFTNSDDDLAGLTISGKSGLVTTEAGGDTSITVMLNSEPISDVLIVLTSSDSSEGLPDSDSLRFTPSTWDTKQNLKVVGQHDYLDDGDVAYNITGVPRSIDEKYNSLDLFILSATNTDNDSAAVNVTLLTQPITNEDNLSALLTIGLNSEPTSDVTITVTSSDESEGKVTPKSFMFSSSDWAADTITVTGQQDFVDDGDVEYEVVTSAAVSEDINYSDLDPPDLTLTNLVMLFEVPLTSLDFGEVRRDSSKTLSIPITNLGKTALVASDINFTNNYFFSDDSTLEVIAPLQTYQLNVTFNPVTLGDYLDTLELAFNLNLRDNPVLPLRGKGVKPTISSSTTDLDFGLVLLNEPRMLSFDVINTGTDTLIVDSLVSLDPNFTTTQDEPTNVIPGDTLRARVILMTETAGPINDTLTLHSNDPDMPELSIPMVGVGLTYPYALYTHNSLGLTTSLGTDISIEQRIINDGDYIMEYSLSVDDSSSSWLSVNPDSGKVAGHDTLSMIISVTNTETIGKGVRSGMLFITSNSGQNLTDETDSILIDLKVLSALSSIVSSSTLIPAGDSAPVTLNDSQGNPLHLSLDFSSGDGGLVTSTYYPTSPLTDSQTLVNDPDSIVSKPIFGNLYWEIVSDLSPVDSVDITFTLQDLTGVQNFDKLRIGRRLEYSGKQMFWKLVPTGHTIYDEPNRTITAVNQTKLSQWTIISDSTENTFIDNNPPTVSNLAFIPNPPQMGNDLTVTLSVSDESSI</sequence>
<evidence type="ECO:0000259" key="6">
    <source>
        <dbReference type="Pfam" id="PF22544"/>
    </source>
</evidence>
<evidence type="ECO:0000256" key="3">
    <source>
        <dbReference type="ARBA" id="ARBA00022490"/>
    </source>
</evidence>
<protein>
    <recommendedName>
        <fullName evidence="6">HYDIN/VesB/CFA65-like Ig-like domain-containing protein</fullName>
    </recommendedName>
</protein>
<keyword evidence="4" id="KW-0969">Cilium</keyword>
<dbReference type="InterPro" id="IPR053879">
    <property type="entry name" value="HYDIN_VesB_CFA65-like_Ig"/>
</dbReference>
<keyword evidence="3" id="KW-0963">Cytoplasm</keyword>
<dbReference type="SUPFAM" id="SSF141072">
    <property type="entry name" value="CalX-like"/>
    <property type="match status" value="1"/>
</dbReference>
<dbReference type="GO" id="GO:0005737">
    <property type="term" value="C:cytoplasm"/>
    <property type="evidence" value="ECO:0007669"/>
    <property type="project" value="UniProtKB-SubCell"/>
</dbReference>
<keyword evidence="5" id="KW-0966">Cell projection</keyword>
<evidence type="ECO:0000313" key="7">
    <source>
        <dbReference type="EMBL" id="SVA21228.1"/>
    </source>
</evidence>
<evidence type="ECO:0000256" key="4">
    <source>
        <dbReference type="ARBA" id="ARBA00023069"/>
    </source>
</evidence>
<name>A0A381U0N1_9ZZZZ</name>
<evidence type="ECO:0000256" key="5">
    <source>
        <dbReference type="ARBA" id="ARBA00023273"/>
    </source>
</evidence>
<reference evidence="7" key="1">
    <citation type="submission" date="2018-05" db="EMBL/GenBank/DDBJ databases">
        <authorList>
            <person name="Lanie J.A."/>
            <person name="Ng W.-L."/>
            <person name="Kazmierczak K.M."/>
            <person name="Andrzejewski T.M."/>
            <person name="Davidsen T.M."/>
            <person name="Wayne K.J."/>
            <person name="Tettelin H."/>
            <person name="Glass J.I."/>
            <person name="Rusch D."/>
            <person name="Podicherti R."/>
            <person name="Tsui H.-C.T."/>
            <person name="Winkler M.E."/>
        </authorList>
    </citation>
    <scope>NUCLEOTIDE SEQUENCE</scope>
</reference>
<feature type="non-terminal residue" evidence="7">
    <location>
        <position position="2063"/>
    </location>
</feature>
<dbReference type="Gene3D" id="2.60.40.10">
    <property type="entry name" value="Immunoglobulins"/>
    <property type="match status" value="2"/>
</dbReference>
<dbReference type="InterPro" id="IPR038081">
    <property type="entry name" value="CalX-like_sf"/>
</dbReference>
<dbReference type="GO" id="GO:0005929">
    <property type="term" value="C:cilium"/>
    <property type="evidence" value="ECO:0007669"/>
    <property type="project" value="UniProtKB-SubCell"/>
</dbReference>
<proteinExistence type="predicted"/>
<dbReference type="EMBL" id="UINC01005422">
    <property type="protein sequence ID" value="SVA21228.1"/>
    <property type="molecule type" value="Genomic_DNA"/>
</dbReference>
<dbReference type="InterPro" id="IPR013783">
    <property type="entry name" value="Ig-like_fold"/>
</dbReference>
<evidence type="ECO:0000256" key="1">
    <source>
        <dbReference type="ARBA" id="ARBA00004138"/>
    </source>
</evidence>
<feature type="domain" description="HYDIN/VesB/CFA65-like Ig-like" evidence="6">
    <location>
        <begin position="1557"/>
        <end position="1638"/>
    </location>
</feature>
<dbReference type="Pfam" id="PF22544">
    <property type="entry name" value="HYDIN_VesB_CFA65-like_Ig"/>
    <property type="match status" value="1"/>
</dbReference>
<organism evidence="7">
    <name type="scientific">marine metagenome</name>
    <dbReference type="NCBI Taxonomy" id="408172"/>
    <lineage>
        <taxon>unclassified sequences</taxon>
        <taxon>metagenomes</taxon>
        <taxon>ecological metagenomes</taxon>
    </lineage>
</organism>
<dbReference type="NCBIfam" id="NF012200">
    <property type="entry name" value="choice_anch_D"/>
    <property type="match status" value="2"/>
</dbReference>
<gene>
    <name evidence="7" type="ORF">METZ01_LOCUS74082</name>
</gene>
<evidence type="ECO:0000256" key="2">
    <source>
        <dbReference type="ARBA" id="ARBA00004496"/>
    </source>
</evidence>
<comment type="subcellular location">
    <subcellularLocation>
        <location evidence="1">Cell projection</location>
        <location evidence="1">Cilium</location>
    </subcellularLocation>
    <subcellularLocation>
        <location evidence="2">Cytoplasm</location>
    </subcellularLocation>
</comment>
<accession>A0A381U0N1</accession>